<dbReference type="Proteomes" id="UP001627408">
    <property type="component" value="Unassembled WGS sequence"/>
</dbReference>
<organism evidence="1 2">
    <name type="scientific">Tateyamaria armeniaca</name>
    <dbReference type="NCBI Taxonomy" id="2518930"/>
    <lineage>
        <taxon>Bacteria</taxon>
        <taxon>Pseudomonadati</taxon>
        <taxon>Pseudomonadota</taxon>
        <taxon>Alphaproteobacteria</taxon>
        <taxon>Rhodobacterales</taxon>
        <taxon>Roseobacteraceae</taxon>
        <taxon>Tateyamaria</taxon>
    </lineage>
</organism>
<keyword evidence="2" id="KW-1185">Reference proteome</keyword>
<sequence length="316" mass="35582">MADLSVPVPQPVQTDPDRLRWGIVSTVKGSLPQIARFIAYHLDLGANRVHVHLDVPDEALADRLAHPKVRFTQCDDAYWQGKPARARSTHQMRQVFNATRMYRISQLDWLAHIDVDEFLLAPSLLPDLLAAVDPNVPYVSVDPCEMLDSQGDPHHFKRPARAALKRKIYPTYGAHIPGGFISTLSPKLIARTGLDGVRLGIHALRHKGKIVRGGARIEGLDLGHAHAPDFETFQRHMAYRLDKGSYHDRKGRLNPLGHLIRALIDDPDKDSLRAFHREMSSAEPERLDLLGAHDMLITRCLDLDAKVRRYFGKLEG</sequence>
<evidence type="ECO:0000313" key="1">
    <source>
        <dbReference type="EMBL" id="MFL4470859.1"/>
    </source>
</evidence>
<keyword evidence="1" id="KW-0328">Glycosyltransferase</keyword>
<dbReference type="EC" id="2.4.-.-" evidence="1"/>
<dbReference type="Pfam" id="PF13704">
    <property type="entry name" value="Glyco_tranf_2_4"/>
    <property type="match status" value="1"/>
</dbReference>
<evidence type="ECO:0000313" key="2">
    <source>
        <dbReference type="Proteomes" id="UP001627408"/>
    </source>
</evidence>
<keyword evidence="1" id="KW-0808">Transferase</keyword>
<protein>
    <submittedName>
        <fullName evidence="1">Glycosyltransferase family 2 protein</fullName>
        <ecNumber evidence="1">2.4.-.-</ecNumber>
    </submittedName>
</protein>
<comment type="caution">
    <text evidence="1">The sequence shown here is derived from an EMBL/GenBank/DDBJ whole genome shotgun (WGS) entry which is preliminary data.</text>
</comment>
<gene>
    <name evidence="1" type="ORF">ACERZ8_13555</name>
</gene>
<dbReference type="RefSeq" id="WP_407592697.1">
    <property type="nucleotide sequence ID" value="NZ_JBHDIY010000002.1"/>
</dbReference>
<name>A0ABW8UZ04_9RHOB</name>
<reference evidence="1 2" key="1">
    <citation type="submission" date="2024-08" db="EMBL/GenBank/DDBJ databases">
        <title>Tateyamaria sp. nov., isolated from marine algae.</title>
        <authorList>
            <person name="Choi B.J."/>
            <person name="Kim J.M."/>
            <person name="Lee J.K."/>
            <person name="Choi D.G."/>
            <person name="Bayburt H."/>
            <person name="Baek J.H."/>
            <person name="Han D.M."/>
            <person name="Jeon C.O."/>
        </authorList>
    </citation>
    <scope>NUCLEOTIDE SEQUENCE [LARGE SCALE GENOMIC DNA]</scope>
    <source>
        <strain evidence="1 2">KMU-156</strain>
    </source>
</reference>
<dbReference type="EMBL" id="JBHDIY010000002">
    <property type="protein sequence ID" value="MFL4470859.1"/>
    <property type="molecule type" value="Genomic_DNA"/>
</dbReference>
<accession>A0ABW8UZ04</accession>
<proteinExistence type="predicted"/>
<dbReference type="GO" id="GO:0016757">
    <property type="term" value="F:glycosyltransferase activity"/>
    <property type="evidence" value="ECO:0007669"/>
    <property type="project" value="UniProtKB-KW"/>
</dbReference>